<reference evidence="1 2" key="1">
    <citation type="journal article" date="2014" name="Nat. Commun.">
        <title>Klebsormidium flaccidum genome reveals primary factors for plant terrestrial adaptation.</title>
        <authorList>
            <person name="Hori K."/>
            <person name="Maruyama F."/>
            <person name="Fujisawa T."/>
            <person name="Togashi T."/>
            <person name="Yamamoto N."/>
            <person name="Seo M."/>
            <person name="Sato S."/>
            <person name="Yamada T."/>
            <person name="Mori H."/>
            <person name="Tajima N."/>
            <person name="Moriyama T."/>
            <person name="Ikeuchi M."/>
            <person name="Watanabe M."/>
            <person name="Wada H."/>
            <person name="Kobayashi K."/>
            <person name="Saito M."/>
            <person name="Masuda T."/>
            <person name="Sasaki-Sekimoto Y."/>
            <person name="Mashiguchi K."/>
            <person name="Awai K."/>
            <person name="Shimojima M."/>
            <person name="Masuda S."/>
            <person name="Iwai M."/>
            <person name="Nobusawa T."/>
            <person name="Narise T."/>
            <person name="Kondo S."/>
            <person name="Saito H."/>
            <person name="Sato R."/>
            <person name="Murakawa M."/>
            <person name="Ihara Y."/>
            <person name="Oshima-Yamada Y."/>
            <person name="Ohtaka K."/>
            <person name="Satoh M."/>
            <person name="Sonobe K."/>
            <person name="Ishii M."/>
            <person name="Ohtani R."/>
            <person name="Kanamori-Sato M."/>
            <person name="Honoki R."/>
            <person name="Miyazaki D."/>
            <person name="Mochizuki H."/>
            <person name="Umetsu J."/>
            <person name="Higashi K."/>
            <person name="Shibata D."/>
            <person name="Kamiya Y."/>
            <person name="Sato N."/>
            <person name="Nakamura Y."/>
            <person name="Tabata S."/>
            <person name="Ida S."/>
            <person name="Kurokawa K."/>
            <person name="Ohta H."/>
        </authorList>
    </citation>
    <scope>NUCLEOTIDE SEQUENCE [LARGE SCALE GENOMIC DNA]</scope>
    <source>
        <strain evidence="1 2">NIES-2285</strain>
    </source>
</reference>
<dbReference type="EMBL" id="DF238430">
    <property type="protein sequence ID" value="GAQ93377.1"/>
    <property type="molecule type" value="Genomic_DNA"/>
</dbReference>
<dbReference type="Proteomes" id="UP000054558">
    <property type="component" value="Unassembled WGS sequence"/>
</dbReference>
<evidence type="ECO:0000313" key="2">
    <source>
        <dbReference type="Proteomes" id="UP000054558"/>
    </source>
</evidence>
<accession>A0A1Y1IX94</accession>
<dbReference type="AlphaFoldDB" id="A0A1Y1IX94"/>
<feature type="non-terminal residue" evidence="1">
    <location>
        <position position="90"/>
    </location>
</feature>
<organism evidence="1 2">
    <name type="scientific">Klebsormidium nitens</name>
    <name type="common">Green alga</name>
    <name type="synonym">Ulothrix nitens</name>
    <dbReference type="NCBI Taxonomy" id="105231"/>
    <lineage>
        <taxon>Eukaryota</taxon>
        <taxon>Viridiplantae</taxon>
        <taxon>Streptophyta</taxon>
        <taxon>Klebsormidiophyceae</taxon>
        <taxon>Klebsormidiales</taxon>
        <taxon>Klebsormidiaceae</taxon>
        <taxon>Klebsormidium</taxon>
    </lineage>
</organism>
<name>A0A1Y1IX94_KLENI</name>
<gene>
    <name evidence="1" type="ORF">KFL_014810010</name>
</gene>
<keyword evidence="2" id="KW-1185">Reference proteome</keyword>
<evidence type="ECO:0000313" key="1">
    <source>
        <dbReference type="EMBL" id="GAQ93377.1"/>
    </source>
</evidence>
<sequence length="90" mass="9716">MAGGVLDVRSGAAKEFLDGWKSEARAAVRSMTDYLRRSGLKGPPATLPDLSTMTVVFETDRTNDIVSMQAASTEKAWIGDQRCGRLLLVA</sequence>
<protein>
    <submittedName>
        <fullName evidence="1">Uncharacterized protein</fullName>
    </submittedName>
</protein>
<proteinExistence type="predicted"/>